<evidence type="ECO:0000313" key="3">
    <source>
        <dbReference type="Proteomes" id="UP001597351"/>
    </source>
</evidence>
<keyword evidence="1" id="KW-0812">Transmembrane</keyword>
<keyword evidence="1" id="KW-0472">Membrane</keyword>
<comment type="caution">
    <text evidence="2">The sequence shown here is derived from an EMBL/GenBank/DDBJ whole genome shotgun (WGS) entry which is preliminary data.</text>
</comment>
<feature type="transmembrane region" description="Helical" evidence="1">
    <location>
        <begin position="218"/>
        <end position="248"/>
    </location>
</feature>
<proteinExistence type="predicted"/>
<dbReference type="RefSeq" id="WP_343915499.1">
    <property type="nucleotide sequence ID" value="NZ_BAAAJT010000002.1"/>
</dbReference>
<feature type="transmembrane region" description="Helical" evidence="1">
    <location>
        <begin position="141"/>
        <end position="160"/>
    </location>
</feature>
<accession>A0ABW4TIX7</accession>
<evidence type="ECO:0000313" key="2">
    <source>
        <dbReference type="EMBL" id="MFD1945601.1"/>
    </source>
</evidence>
<feature type="transmembrane region" description="Helical" evidence="1">
    <location>
        <begin position="275"/>
        <end position="295"/>
    </location>
</feature>
<sequence length="334" mass="36798">MRDRAWRRDIEPWFVRNGLPYFVPSERALARAALRPRRTVPVMLLVAVAAVGGAVGLTWLTGQASFAPATLTFLAVLAALSYGLTALRARPILGWALRRTRASLRQLLPLVTRALPLLLLFITFLFINAEVWELSASLDGSVLWLTLVLFGGIAVLFLLVRLPEEVDRVDDDIDVALVRRAVRGTPIEGPATEMLDRRGEELSLQGYGDVPGFERWNLILVLLVTQVAQVLLLAVSVLVFFVVFGGIVMTSQVQQHWTGGTVHHLPYLDNLSVELLQVSVFLAAFSALYFTVAVLTDETYKEQFFSDVLAELERAVGVRAGYLALRADSDAGDG</sequence>
<feature type="transmembrane region" description="Helical" evidence="1">
    <location>
        <begin position="107"/>
        <end position="129"/>
    </location>
</feature>
<name>A0ABW4TIX7_9ACTN</name>
<organism evidence="2 3">
    <name type="scientific">Nocardioides aestuarii</name>
    <dbReference type="NCBI Taxonomy" id="252231"/>
    <lineage>
        <taxon>Bacteria</taxon>
        <taxon>Bacillati</taxon>
        <taxon>Actinomycetota</taxon>
        <taxon>Actinomycetes</taxon>
        <taxon>Propionibacteriales</taxon>
        <taxon>Nocardioidaceae</taxon>
        <taxon>Nocardioides</taxon>
    </lineage>
</organism>
<keyword evidence="1" id="KW-1133">Transmembrane helix</keyword>
<keyword evidence="3" id="KW-1185">Reference proteome</keyword>
<feature type="transmembrane region" description="Helical" evidence="1">
    <location>
        <begin position="40"/>
        <end position="60"/>
    </location>
</feature>
<reference evidence="3" key="1">
    <citation type="journal article" date="2019" name="Int. J. Syst. Evol. Microbiol.">
        <title>The Global Catalogue of Microorganisms (GCM) 10K type strain sequencing project: providing services to taxonomists for standard genome sequencing and annotation.</title>
        <authorList>
            <consortium name="The Broad Institute Genomics Platform"/>
            <consortium name="The Broad Institute Genome Sequencing Center for Infectious Disease"/>
            <person name="Wu L."/>
            <person name="Ma J."/>
        </authorList>
    </citation>
    <scope>NUCLEOTIDE SEQUENCE [LARGE SCALE GENOMIC DNA]</scope>
    <source>
        <strain evidence="3">CGMCC 1.12477</strain>
    </source>
</reference>
<feature type="transmembrane region" description="Helical" evidence="1">
    <location>
        <begin position="66"/>
        <end position="87"/>
    </location>
</feature>
<evidence type="ECO:0000256" key="1">
    <source>
        <dbReference type="SAM" id="Phobius"/>
    </source>
</evidence>
<gene>
    <name evidence="2" type="ORF">ACFSDE_02270</name>
</gene>
<protein>
    <recommendedName>
        <fullName evidence="4">Integral membrane protein</fullName>
    </recommendedName>
</protein>
<dbReference type="EMBL" id="JBHUGD010000001">
    <property type="protein sequence ID" value="MFD1945601.1"/>
    <property type="molecule type" value="Genomic_DNA"/>
</dbReference>
<dbReference type="Proteomes" id="UP001597351">
    <property type="component" value="Unassembled WGS sequence"/>
</dbReference>
<evidence type="ECO:0008006" key="4">
    <source>
        <dbReference type="Google" id="ProtNLM"/>
    </source>
</evidence>